<dbReference type="InterPro" id="IPR051496">
    <property type="entry name" value="H-rev107_PLA/AT"/>
</dbReference>
<evidence type="ECO:0000256" key="2">
    <source>
        <dbReference type="ARBA" id="ARBA00022801"/>
    </source>
</evidence>
<keyword evidence="4" id="KW-1133">Transmembrane helix</keyword>
<proteinExistence type="predicted"/>
<name>A0AB94IYB7_9BACT</name>
<reference evidence="7" key="1">
    <citation type="submission" date="2010-03" db="EMBL/GenBank/DDBJ databases">
        <title>The genome sequence of Synergistetes sp. SGP1.</title>
        <authorList>
            <consortium name="metaHIT consortium -- http://www.metahit.eu/"/>
            <person name="Pajon A."/>
            <person name="Turner K."/>
            <person name="Parkhill J."/>
            <person name="Wade W."/>
            <person name="Vartoukian S."/>
        </authorList>
    </citation>
    <scope>NUCLEOTIDE SEQUENCE [LARGE SCALE GENOMIC DNA]</scope>
    <source>
        <strain evidence="7">SGP1</strain>
    </source>
</reference>
<sequence>MVMRNQENLRRLENGDVIRVYRKSFHYDHYGIYVAMDNSVIHYTTPKKEGDGNDSGICGDSCGIVRETSLDEFLDGAESFEVCRYPEEGSWRPLWWARETFEVRRDEVKKNRPPFCEMAQNSPGGQAVQNAKSLLGENKYNLVWNNCEHFAVFCRYNYRASGQVQGWVGAAAVFIAIVVAIPLALLELGKARNEDSDS</sequence>
<keyword evidence="3" id="KW-0443">Lipid metabolism</keyword>
<dbReference type="PANTHER" id="PTHR13943:SF77">
    <property type="entry name" value="LRAT DOMAIN-CONTAINING PROTEIN"/>
    <property type="match status" value="1"/>
</dbReference>
<organism evidence="6 7">
    <name type="scientific">Fretibacterium fastidiosum</name>
    <dbReference type="NCBI Taxonomy" id="651822"/>
    <lineage>
        <taxon>Bacteria</taxon>
        <taxon>Thermotogati</taxon>
        <taxon>Synergistota</taxon>
        <taxon>Synergistia</taxon>
        <taxon>Synergistales</taxon>
        <taxon>Aminobacteriaceae</taxon>
        <taxon>Fretibacterium</taxon>
    </lineage>
</organism>
<accession>A0AB94IYB7</accession>
<keyword evidence="2" id="KW-0378">Hydrolase</keyword>
<dbReference type="Pfam" id="PF04970">
    <property type="entry name" value="LRAT"/>
    <property type="match status" value="1"/>
</dbReference>
<dbReference type="GO" id="GO:0016410">
    <property type="term" value="F:N-acyltransferase activity"/>
    <property type="evidence" value="ECO:0007669"/>
    <property type="project" value="TreeGrafter"/>
</dbReference>
<keyword evidence="4" id="KW-0812">Transmembrane</keyword>
<evidence type="ECO:0000259" key="5">
    <source>
        <dbReference type="PROSITE" id="PS51934"/>
    </source>
</evidence>
<dbReference type="PROSITE" id="PS51934">
    <property type="entry name" value="LRAT"/>
    <property type="match status" value="1"/>
</dbReference>
<keyword evidence="1" id="KW-0808">Transferase</keyword>
<keyword evidence="4" id="KW-0472">Membrane</keyword>
<protein>
    <submittedName>
        <fullName evidence="6">NC domain</fullName>
    </submittedName>
</protein>
<dbReference type="AlphaFoldDB" id="A0AB94IYB7"/>
<evidence type="ECO:0000313" key="7">
    <source>
        <dbReference type="Proteomes" id="UP000008957"/>
    </source>
</evidence>
<dbReference type="Proteomes" id="UP000008957">
    <property type="component" value="Chromosome"/>
</dbReference>
<keyword evidence="7" id="KW-1185">Reference proteome</keyword>
<dbReference type="PANTHER" id="PTHR13943">
    <property type="entry name" value="HRAS-LIKE SUPPRESSOR - RELATED"/>
    <property type="match status" value="1"/>
</dbReference>
<dbReference type="GO" id="GO:0004623">
    <property type="term" value="F:phospholipase A2 activity"/>
    <property type="evidence" value="ECO:0007669"/>
    <property type="project" value="TreeGrafter"/>
</dbReference>
<evidence type="ECO:0000256" key="4">
    <source>
        <dbReference type="SAM" id="Phobius"/>
    </source>
</evidence>
<evidence type="ECO:0000256" key="3">
    <source>
        <dbReference type="ARBA" id="ARBA00023098"/>
    </source>
</evidence>
<dbReference type="GO" id="GO:0008970">
    <property type="term" value="F:phospholipase A1 activity"/>
    <property type="evidence" value="ECO:0007669"/>
    <property type="project" value="TreeGrafter"/>
</dbReference>
<dbReference type="GO" id="GO:0005737">
    <property type="term" value="C:cytoplasm"/>
    <property type="evidence" value="ECO:0007669"/>
    <property type="project" value="TreeGrafter"/>
</dbReference>
<dbReference type="EMBL" id="FP929056">
    <property type="protein sequence ID" value="CBL28745.1"/>
    <property type="molecule type" value="Genomic_DNA"/>
</dbReference>
<reference evidence="6 7" key="2">
    <citation type="submission" date="2010-03" db="EMBL/GenBank/DDBJ databases">
        <authorList>
            <person name="Pajon A."/>
        </authorList>
    </citation>
    <scope>NUCLEOTIDE SEQUENCE [LARGE SCALE GENOMIC DNA]</scope>
    <source>
        <strain evidence="6 7">SGP1</strain>
    </source>
</reference>
<gene>
    <name evidence="6" type="ORF">SY1_19070</name>
</gene>
<feature type="domain" description="LRAT" evidence="5">
    <location>
        <begin position="19"/>
        <end position="163"/>
    </location>
</feature>
<feature type="transmembrane region" description="Helical" evidence="4">
    <location>
        <begin position="164"/>
        <end position="186"/>
    </location>
</feature>
<evidence type="ECO:0000313" key="6">
    <source>
        <dbReference type="EMBL" id="CBL28745.1"/>
    </source>
</evidence>
<dbReference type="Gene3D" id="3.90.1720.10">
    <property type="entry name" value="endopeptidase domain like (from Nostoc punctiforme)"/>
    <property type="match status" value="1"/>
</dbReference>
<dbReference type="KEGG" id="sbr:SY1_19070"/>
<evidence type="ECO:0000256" key="1">
    <source>
        <dbReference type="ARBA" id="ARBA00022679"/>
    </source>
</evidence>
<dbReference type="GO" id="GO:0070292">
    <property type="term" value="P:N-acylphosphatidylethanolamine metabolic process"/>
    <property type="evidence" value="ECO:0007669"/>
    <property type="project" value="TreeGrafter"/>
</dbReference>
<dbReference type="InterPro" id="IPR007053">
    <property type="entry name" value="LRAT_dom"/>
</dbReference>